<dbReference type="RefSeq" id="WP_262841192.1">
    <property type="nucleotide sequence ID" value="NZ_JANZYP010000004.1"/>
</dbReference>
<reference evidence="2" key="1">
    <citation type="journal article" date="2019" name="Int. J. Syst. Evol. Microbiol.">
        <title>The Global Catalogue of Microorganisms (GCM) 10K type strain sequencing project: providing services to taxonomists for standard genome sequencing and annotation.</title>
        <authorList>
            <consortium name="The Broad Institute Genomics Platform"/>
            <consortium name="The Broad Institute Genome Sequencing Center for Infectious Disease"/>
            <person name="Wu L."/>
            <person name="Ma J."/>
        </authorList>
    </citation>
    <scope>NUCLEOTIDE SEQUENCE [LARGE SCALE GENOMIC DNA]</scope>
    <source>
        <strain evidence="2">CCUG 49560</strain>
    </source>
</reference>
<name>A0ABV9ECP3_9ACTN</name>
<accession>A0ABV9ECP3</accession>
<dbReference type="EMBL" id="JBHSFN010000003">
    <property type="protein sequence ID" value="MFC4585824.1"/>
    <property type="molecule type" value="Genomic_DNA"/>
</dbReference>
<gene>
    <name evidence="1" type="ORF">ACFO8L_07065</name>
</gene>
<proteinExistence type="predicted"/>
<evidence type="ECO:0000313" key="1">
    <source>
        <dbReference type="EMBL" id="MFC4585824.1"/>
    </source>
</evidence>
<sequence length="145" mass="14941">MDEGWVSAEAGAVHRGGEGIASAAGRLRGELAAFRAELAAHGEPWGSDDVGSLIKGFYEAVHEVAMECFHDNVAELGNRGQSATVMAVRYVQAEEAGVAGARLAGDLPARPGGDVSAWPAGGLPARPSGDLPAWPAGDLPAWRVR</sequence>
<evidence type="ECO:0000313" key="2">
    <source>
        <dbReference type="Proteomes" id="UP001595891"/>
    </source>
</evidence>
<comment type="caution">
    <text evidence="1">The sequence shown here is derived from an EMBL/GenBank/DDBJ whole genome shotgun (WGS) entry which is preliminary data.</text>
</comment>
<keyword evidence="2" id="KW-1185">Reference proteome</keyword>
<protein>
    <recommendedName>
        <fullName evidence="3">PE domain-containing protein</fullName>
    </recommendedName>
</protein>
<organism evidence="1 2">
    <name type="scientific">Sphaerisporangium corydalis</name>
    <dbReference type="NCBI Taxonomy" id="1441875"/>
    <lineage>
        <taxon>Bacteria</taxon>
        <taxon>Bacillati</taxon>
        <taxon>Actinomycetota</taxon>
        <taxon>Actinomycetes</taxon>
        <taxon>Streptosporangiales</taxon>
        <taxon>Streptosporangiaceae</taxon>
        <taxon>Sphaerisporangium</taxon>
    </lineage>
</organism>
<dbReference type="Proteomes" id="UP001595891">
    <property type="component" value="Unassembled WGS sequence"/>
</dbReference>
<evidence type="ECO:0008006" key="3">
    <source>
        <dbReference type="Google" id="ProtNLM"/>
    </source>
</evidence>